<dbReference type="Proteomes" id="UP001207736">
    <property type="component" value="Unassembled WGS sequence"/>
</dbReference>
<dbReference type="AlphaFoldDB" id="A0AAV5AW71"/>
<accession>A0AAV5AW71</accession>
<evidence type="ECO:0000313" key="5">
    <source>
        <dbReference type="Proteomes" id="UP001207736"/>
    </source>
</evidence>
<dbReference type="Pfam" id="PF10988">
    <property type="entry name" value="DUF2807"/>
    <property type="match status" value="1"/>
</dbReference>
<evidence type="ECO:0000313" key="6">
    <source>
        <dbReference type="Proteomes" id="UP001208692"/>
    </source>
</evidence>
<dbReference type="Gene3D" id="2.160.20.120">
    <property type="match status" value="1"/>
</dbReference>
<evidence type="ECO:0000313" key="3">
    <source>
        <dbReference type="EMBL" id="GJM49748.1"/>
    </source>
</evidence>
<feature type="domain" description="Putative auto-transporter adhesin head GIN" evidence="2">
    <location>
        <begin position="42"/>
        <end position="224"/>
    </location>
</feature>
<comment type="caution">
    <text evidence="3">The sequence shown here is derived from an EMBL/GenBank/DDBJ whole genome shotgun (WGS) entry which is preliminary data.</text>
</comment>
<protein>
    <submittedName>
        <fullName evidence="3">DUF2807 domain-containing protein</fullName>
    </submittedName>
</protein>
<dbReference type="EMBL" id="BQKA01000012">
    <property type="protein sequence ID" value="GJM49748.1"/>
    <property type="molecule type" value="Genomic_DNA"/>
</dbReference>
<evidence type="ECO:0000313" key="4">
    <source>
        <dbReference type="EMBL" id="GJM52813.1"/>
    </source>
</evidence>
<sequence length="240" mass="25979">MINMRQLFTFLFIAISTVSCGQVFSKKDNGNIQTENRKVEAYTQVANIGSLDVILTEGTMGEIRVEASDNILEYILTTVQNGELTIKLDPKYNYALKHKAMVYVPINSDLRKILQSGSGDIEMKHQLEVDKLECELVGSGDVKINVKANQLSLKIVGSGDIETKGSAIQLQTEVIGAGDVMAKKLIATNAKAIVNGSGDTVIFVTEKVEASILGAGDIIISGNPKTRDTKVLGVGDIRYK</sequence>
<dbReference type="PANTHER" id="PTHR39200:SF1">
    <property type="entry name" value="AUTO-TRANSPORTER ADHESIN HEAD GIN DOMAIN-CONTAINING PROTEIN-RELATED"/>
    <property type="match status" value="1"/>
</dbReference>
<dbReference type="PANTHER" id="PTHR39200">
    <property type="entry name" value="HYPOTHETICAL EXPORTED PROTEIN"/>
    <property type="match status" value="1"/>
</dbReference>
<feature type="signal peptide" evidence="1">
    <location>
        <begin position="1"/>
        <end position="21"/>
    </location>
</feature>
<organism evidence="3 5">
    <name type="scientific">Capnocytophaga catalasegens</name>
    <dbReference type="NCBI Taxonomy" id="1004260"/>
    <lineage>
        <taxon>Bacteria</taxon>
        <taxon>Pseudomonadati</taxon>
        <taxon>Bacteroidota</taxon>
        <taxon>Flavobacteriia</taxon>
        <taxon>Flavobacteriales</taxon>
        <taxon>Flavobacteriaceae</taxon>
        <taxon>Capnocytophaga</taxon>
    </lineage>
</organism>
<evidence type="ECO:0000259" key="2">
    <source>
        <dbReference type="Pfam" id="PF10988"/>
    </source>
</evidence>
<keyword evidence="6" id="KW-1185">Reference proteome</keyword>
<gene>
    <name evidence="3" type="ORF">RCZ15_07230</name>
    <name evidence="4" type="ORF">RCZ16_11300</name>
</gene>
<keyword evidence="1" id="KW-0732">Signal</keyword>
<reference evidence="3 6" key="1">
    <citation type="submission" date="2021-11" db="EMBL/GenBank/DDBJ databases">
        <title>Draft genome sequence of Capnocytophaga sp. strain KC07075 isolated from cat oral cavity.</title>
        <authorList>
            <person name="Suzuki M."/>
            <person name="Imaoka K."/>
            <person name="Kimura M."/>
            <person name="Morikawa S."/>
            <person name="Maeda K."/>
        </authorList>
    </citation>
    <scope>NUCLEOTIDE SEQUENCE</scope>
    <source>
        <strain evidence="3">KC07075</strain>
        <strain evidence="4 6">KC07079</strain>
    </source>
</reference>
<name>A0AAV5AW71_9FLAO</name>
<dbReference type="EMBL" id="BQKB01000018">
    <property type="protein sequence ID" value="GJM52813.1"/>
    <property type="molecule type" value="Genomic_DNA"/>
</dbReference>
<dbReference type="PROSITE" id="PS51257">
    <property type="entry name" value="PROKAR_LIPOPROTEIN"/>
    <property type="match status" value="1"/>
</dbReference>
<dbReference type="Proteomes" id="UP001208692">
    <property type="component" value="Unassembled WGS sequence"/>
</dbReference>
<proteinExistence type="predicted"/>
<evidence type="ECO:0000256" key="1">
    <source>
        <dbReference type="SAM" id="SignalP"/>
    </source>
</evidence>
<feature type="chain" id="PRO_5043910189" evidence="1">
    <location>
        <begin position="22"/>
        <end position="240"/>
    </location>
</feature>
<dbReference type="InterPro" id="IPR021255">
    <property type="entry name" value="DUF2807"/>
</dbReference>